<feature type="transmembrane region" description="Helical" evidence="1">
    <location>
        <begin position="12"/>
        <end position="35"/>
    </location>
</feature>
<accession>A0A126G490</accession>
<keyword evidence="1" id="KW-1133">Transmembrane helix</keyword>
<geneLocation type="plastid" evidence="2"/>
<keyword evidence="1" id="KW-0472">Membrane</keyword>
<evidence type="ECO:0000313" key="2">
    <source>
        <dbReference type="EMBL" id="AKS28376.1"/>
    </source>
</evidence>
<sequence>MNNKKKLHFKYILLVYFSVLTCTYKLYSTSVFKVFMEQAEQSYFLSFQYSAFVPMVSLKKNQKTLYSQALNIILVP</sequence>
<proteinExistence type="predicted"/>
<dbReference type="AlphaFoldDB" id="A0A126G490"/>
<protein>
    <submittedName>
        <fullName evidence="2">Uncharacterized protein</fullName>
    </submittedName>
</protein>
<dbReference type="EMBL" id="KR020505">
    <property type="protein sequence ID" value="AKS28376.1"/>
    <property type="molecule type" value="Genomic_DNA"/>
</dbReference>
<dbReference type="RefSeq" id="YP_009237329.1">
    <property type="nucleotide sequence ID" value="NC_029576.1"/>
</dbReference>
<reference evidence="2" key="1">
    <citation type="submission" date="2015-03" db="EMBL/GenBank/DDBJ databases">
        <title>Plastid genome analysis of the type material of Wildemania schizophylla (Bangiales, Rhodophyta).</title>
        <authorList>
            <person name="Hughey J.R."/>
        </authorList>
    </citation>
    <scope>NUCLEOTIDE SEQUENCE</scope>
</reference>
<gene>
    <name evidence="2" type="primary">orf62</name>
</gene>
<organism evidence="2">
    <name type="scientific">Wildemania schizophylla</name>
    <name type="common">Red alga</name>
    <name type="synonym">Porphyra schizophylla</name>
    <dbReference type="NCBI Taxonomy" id="1134705"/>
    <lineage>
        <taxon>Eukaryota</taxon>
        <taxon>Rhodophyta</taxon>
        <taxon>Bangiophyceae</taxon>
        <taxon>Bangiales</taxon>
        <taxon>Bangiaceae</taxon>
        <taxon>Wildemania</taxon>
    </lineage>
</organism>
<dbReference type="GeneID" id="26939123"/>
<keyword evidence="1" id="KW-0812">Transmembrane</keyword>
<keyword evidence="2" id="KW-0934">Plastid</keyword>
<evidence type="ECO:0000256" key="1">
    <source>
        <dbReference type="SAM" id="Phobius"/>
    </source>
</evidence>
<name>A0A126G490_WILSC</name>